<evidence type="ECO:0000313" key="2">
    <source>
        <dbReference type="Proteomes" id="UP001219525"/>
    </source>
</evidence>
<protein>
    <submittedName>
        <fullName evidence="1">Uncharacterized protein</fullName>
    </submittedName>
</protein>
<name>A0AAD6YW31_9AGAR</name>
<comment type="caution">
    <text evidence="1">The sequence shown here is derived from an EMBL/GenBank/DDBJ whole genome shotgun (WGS) entry which is preliminary data.</text>
</comment>
<dbReference type="Proteomes" id="UP001219525">
    <property type="component" value="Unassembled WGS sequence"/>
</dbReference>
<organism evidence="1 2">
    <name type="scientific">Mycena pura</name>
    <dbReference type="NCBI Taxonomy" id="153505"/>
    <lineage>
        <taxon>Eukaryota</taxon>
        <taxon>Fungi</taxon>
        <taxon>Dikarya</taxon>
        <taxon>Basidiomycota</taxon>
        <taxon>Agaricomycotina</taxon>
        <taxon>Agaricomycetes</taxon>
        <taxon>Agaricomycetidae</taxon>
        <taxon>Agaricales</taxon>
        <taxon>Marasmiineae</taxon>
        <taxon>Mycenaceae</taxon>
        <taxon>Mycena</taxon>
    </lineage>
</organism>
<proteinExistence type="predicted"/>
<sequence length="455" mass="50512">MSNPNPKYLATIYCSLSGEPRMLITEVYANQPVGVLDKDAYDMLRVVKSKTQVLYFKLNDFEEIWGESMKDLRNRLLGVLGQIIEEPLASTHTIETIWPNGPPMGKVHVAAIEKDPRDKNLMTISSLNTLSECSKDPAVIYNDPATLGGRPLGGRGLPVALYNSSLAVLTDDLANLDSRPAPPAWILEHAMDFIRICLAFYPYEAAIGVVMDLVFPGANWQKKTTKEYKDAKGETPDTTWDDGGVFELKNERGMSGDPTAQTIGDYEKIVASHDVPPRRSVMPMVLLSLASTQLEVCAAVYTDAAQVDHLVSMNFHDSVHLEEQVLRLGCVFVVLQTCLKDLKIHYVTLRQNLALLLPADSSVHLPFPVSVSAASRQITADLNLCFLYKLSRDTGEPVDPRNLKEWQKNTQHGVFVALGGGQNGIPNQKVIVKFAWRYNTEAHQMLAEKDLESFL</sequence>
<keyword evidence="2" id="KW-1185">Reference proteome</keyword>
<dbReference type="EMBL" id="JARJCW010000001">
    <property type="protein sequence ID" value="KAJ7230753.1"/>
    <property type="molecule type" value="Genomic_DNA"/>
</dbReference>
<dbReference type="AlphaFoldDB" id="A0AAD6YW31"/>
<accession>A0AAD6YW31</accession>
<reference evidence="1" key="1">
    <citation type="submission" date="2023-03" db="EMBL/GenBank/DDBJ databases">
        <title>Massive genome expansion in bonnet fungi (Mycena s.s.) driven by repeated elements and novel gene families across ecological guilds.</title>
        <authorList>
            <consortium name="Lawrence Berkeley National Laboratory"/>
            <person name="Harder C.B."/>
            <person name="Miyauchi S."/>
            <person name="Viragh M."/>
            <person name="Kuo A."/>
            <person name="Thoen E."/>
            <person name="Andreopoulos B."/>
            <person name="Lu D."/>
            <person name="Skrede I."/>
            <person name="Drula E."/>
            <person name="Henrissat B."/>
            <person name="Morin E."/>
            <person name="Kohler A."/>
            <person name="Barry K."/>
            <person name="LaButti K."/>
            <person name="Morin E."/>
            <person name="Salamov A."/>
            <person name="Lipzen A."/>
            <person name="Mereny Z."/>
            <person name="Hegedus B."/>
            <person name="Baldrian P."/>
            <person name="Stursova M."/>
            <person name="Weitz H."/>
            <person name="Taylor A."/>
            <person name="Grigoriev I.V."/>
            <person name="Nagy L.G."/>
            <person name="Martin F."/>
            <person name="Kauserud H."/>
        </authorList>
    </citation>
    <scope>NUCLEOTIDE SEQUENCE</scope>
    <source>
        <strain evidence="1">9144</strain>
    </source>
</reference>
<gene>
    <name evidence="1" type="ORF">GGX14DRAFT_554235</name>
</gene>
<evidence type="ECO:0000313" key="1">
    <source>
        <dbReference type="EMBL" id="KAJ7230753.1"/>
    </source>
</evidence>